<evidence type="ECO:0000259" key="5">
    <source>
        <dbReference type="Pfam" id="PF12012"/>
    </source>
</evidence>
<evidence type="ECO:0000256" key="1">
    <source>
        <dbReference type="ARBA" id="ARBA00022499"/>
    </source>
</evidence>
<feature type="domain" description="ZMYM2-like/QRICH1 C-terminal" evidence="5">
    <location>
        <begin position="243"/>
        <end position="405"/>
    </location>
</feature>
<keyword evidence="3" id="KW-0832">Ubl conjugation</keyword>
<feature type="region of interest" description="Disordered" evidence="4">
    <location>
        <begin position="188"/>
        <end position="212"/>
    </location>
</feature>
<dbReference type="Pfam" id="PF12012">
    <property type="entry name" value="DUF3504"/>
    <property type="match status" value="1"/>
</dbReference>
<dbReference type="AlphaFoldDB" id="A0A8E0S2Q1"/>
<keyword evidence="2" id="KW-0597">Phosphoprotein</keyword>
<evidence type="ECO:0000313" key="7">
    <source>
        <dbReference type="Proteomes" id="UP000728185"/>
    </source>
</evidence>
<dbReference type="Proteomes" id="UP000728185">
    <property type="component" value="Unassembled WGS sequence"/>
</dbReference>
<feature type="non-terminal residue" evidence="6">
    <location>
        <position position="1"/>
    </location>
</feature>
<sequence length="632" mass="68486">MKQSVEVHDSRLLRLEEVNRTSITVTKSPENCSDVSYLNSLTGVPDSGLLDTLHTMSTALLLDDGEDNDGLSATMETIEETSRFSCHLVEPDPAAYRPSLVGRLSLQPSQTDGEGLVKNEELSLTPTVPDSQAVDKFSVMTVTRKSPQTSGCFISSPILAELSSADRTHSQDSSNPVLLDSVLDGTSFTNHETDKQEDASGPTQKSSGMAVSAATILSTKPSVNPRENILHSNWRPVLRSVFERVLVERLWQCGELGGSKPRALLLSMWFFISRSFGVRSRSDHARLVLGNVQIRANPKTDSSYLILVHSRDNDSRKSASASRPATAKYSDVQLPARKDCVDRCPVHLFEMFCHRRPPSAQGLATPFYLQPDRTLSTCLSDSSASAWFTPNALGKNRIGSMLNSALQNLGMPVRRQVNLVRFCDALAAAAITTKAGGQTGTRLVQLLSDSDLDAINLDRELTCCAECVVSQACMKGTALHTILANSCKESVQIPTVSDISSDSRSVRLVDSTSSTRFVPIRPTCAELSTITHASPCSLNAIMSQTGILSSDETVSSTFLSHPSVSSQVSMSTLMKGVLEQPGPEFEVSGDSVTLFTKTPTERNPELKLQLQQNSGMLVDSIDLNPLCSLDNQ</sequence>
<dbReference type="InterPro" id="IPR042838">
    <property type="entry name" value="KIAA1958"/>
</dbReference>
<dbReference type="PANTHER" id="PTHR46963:SF3">
    <property type="entry name" value="DUF3504 DOMAIN-CONTAINING PROTEIN"/>
    <property type="match status" value="1"/>
</dbReference>
<evidence type="ECO:0000256" key="3">
    <source>
        <dbReference type="ARBA" id="ARBA00022843"/>
    </source>
</evidence>
<keyword evidence="1" id="KW-1017">Isopeptide bond</keyword>
<evidence type="ECO:0000313" key="6">
    <source>
        <dbReference type="EMBL" id="KAA0194929.1"/>
    </source>
</evidence>
<proteinExistence type="predicted"/>
<evidence type="ECO:0000256" key="4">
    <source>
        <dbReference type="SAM" id="MobiDB-lite"/>
    </source>
</evidence>
<organism evidence="6 7">
    <name type="scientific">Fasciolopsis buskii</name>
    <dbReference type="NCBI Taxonomy" id="27845"/>
    <lineage>
        <taxon>Eukaryota</taxon>
        <taxon>Metazoa</taxon>
        <taxon>Spiralia</taxon>
        <taxon>Lophotrochozoa</taxon>
        <taxon>Platyhelminthes</taxon>
        <taxon>Trematoda</taxon>
        <taxon>Digenea</taxon>
        <taxon>Plagiorchiida</taxon>
        <taxon>Echinostomata</taxon>
        <taxon>Echinostomatoidea</taxon>
        <taxon>Fasciolidae</taxon>
        <taxon>Fasciolopsis</taxon>
    </lineage>
</organism>
<gene>
    <name evidence="6" type="ORF">FBUS_11830</name>
</gene>
<feature type="compositionally biased region" description="Polar residues" evidence="4">
    <location>
        <begin position="201"/>
        <end position="212"/>
    </location>
</feature>
<keyword evidence="7" id="KW-1185">Reference proteome</keyword>
<dbReference type="EMBL" id="LUCM01004043">
    <property type="protein sequence ID" value="KAA0194929.1"/>
    <property type="molecule type" value="Genomic_DNA"/>
</dbReference>
<name>A0A8E0S2Q1_9TREM</name>
<dbReference type="OrthoDB" id="2434995at2759"/>
<protein>
    <recommendedName>
        <fullName evidence="5">ZMYM2-like/QRICH1 C-terminal domain-containing protein</fullName>
    </recommendedName>
</protein>
<reference evidence="6" key="1">
    <citation type="submission" date="2019-05" db="EMBL/GenBank/DDBJ databases">
        <title>Annotation for the trematode Fasciolopsis buski.</title>
        <authorList>
            <person name="Choi Y.-J."/>
        </authorList>
    </citation>
    <scope>NUCLEOTIDE SEQUENCE</scope>
    <source>
        <strain evidence="6">HT</strain>
        <tissue evidence="6">Whole worm</tissue>
    </source>
</reference>
<evidence type="ECO:0000256" key="2">
    <source>
        <dbReference type="ARBA" id="ARBA00022553"/>
    </source>
</evidence>
<comment type="caution">
    <text evidence="6">The sequence shown here is derived from an EMBL/GenBank/DDBJ whole genome shotgun (WGS) entry which is preliminary data.</text>
</comment>
<dbReference type="InterPro" id="IPR021893">
    <property type="entry name" value="ZMYM2-like_C"/>
</dbReference>
<accession>A0A8E0S2Q1</accession>
<dbReference type="PANTHER" id="PTHR46963">
    <property type="entry name" value="SIMILAR TO RIKEN CDNA E130308A19"/>
    <property type="match status" value="1"/>
</dbReference>